<dbReference type="EMBL" id="CM001224">
    <property type="protein sequence ID" value="KEH19562.1"/>
    <property type="molecule type" value="Genomic_DNA"/>
</dbReference>
<evidence type="ECO:0000313" key="1">
    <source>
        <dbReference type="EMBL" id="KEH19562.1"/>
    </source>
</evidence>
<reference evidence="1 3" key="2">
    <citation type="journal article" date="2014" name="BMC Genomics">
        <title>An improved genome release (version Mt4.0) for the model legume Medicago truncatula.</title>
        <authorList>
            <person name="Tang H."/>
            <person name="Krishnakumar V."/>
            <person name="Bidwell S."/>
            <person name="Rosen B."/>
            <person name="Chan A."/>
            <person name="Zhou S."/>
            <person name="Gentzbittel L."/>
            <person name="Childs K.L."/>
            <person name="Yandell M."/>
            <person name="Gundlach H."/>
            <person name="Mayer K.F."/>
            <person name="Schwartz D.C."/>
            <person name="Town C.D."/>
        </authorList>
    </citation>
    <scope>GENOME REANNOTATION</scope>
    <source>
        <strain evidence="1">A17</strain>
        <strain evidence="2 3">cv. Jemalong A17</strain>
    </source>
</reference>
<keyword evidence="3" id="KW-1185">Reference proteome</keyword>
<reference evidence="2" key="3">
    <citation type="submission" date="2015-04" db="UniProtKB">
        <authorList>
            <consortium name="EnsemblPlants"/>
        </authorList>
    </citation>
    <scope>IDENTIFICATION</scope>
    <source>
        <strain evidence="2">cv. Jemalong A17</strain>
    </source>
</reference>
<dbReference type="Proteomes" id="UP000002051">
    <property type="component" value="Chromosome 8"/>
</dbReference>
<organism evidence="1 3">
    <name type="scientific">Medicago truncatula</name>
    <name type="common">Barrel medic</name>
    <name type="synonym">Medicago tribuloides</name>
    <dbReference type="NCBI Taxonomy" id="3880"/>
    <lineage>
        <taxon>Eukaryota</taxon>
        <taxon>Viridiplantae</taxon>
        <taxon>Streptophyta</taxon>
        <taxon>Embryophyta</taxon>
        <taxon>Tracheophyta</taxon>
        <taxon>Spermatophyta</taxon>
        <taxon>Magnoliopsida</taxon>
        <taxon>eudicotyledons</taxon>
        <taxon>Gunneridae</taxon>
        <taxon>Pentapetalae</taxon>
        <taxon>rosids</taxon>
        <taxon>fabids</taxon>
        <taxon>Fabales</taxon>
        <taxon>Fabaceae</taxon>
        <taxon>Papilionoideae</taxon>
        <taxon>50 kb inversion clade</taxon>
        <taxon>NPAAA clade</taxon>
        <taxon>Hologalegina</taxon>
        <taxon>IRL clade</taxon>
        <taxon>Trifolieae</taxon>
        <taxon>Medicago</taxon>
    </lineage>
</organism>
<proteinExistence type="predicted"/>
<protein>
    <submittedName>
        <fullName evidence="1 2">Uncharacterized protein</fullName>
    </submittedName>
</protein>
<reference evidence="1 3" key="1">
    <citation type="journal article" date="2011" name="Nature">
        <title>The Medicago genome provides insight into the evolution of rhizobial symbioses.</title>
        <authorList>
            <person name="Young N.D."/>
            <person name="Debelle F."/>
            <person name="Oldroyd G.E."/>
            <person name="Geurts R."/>
            <person name="Cannon S.B."/>
            <person name="Udvardi M.K."/>
            <person name="Benedito V.A."/>
            <person name="Mayer K.F."/>
            <person name="Gouzy J."/>
            <person name="Schoof H."/>
            <person name="Van de Peer Y."/>
            <person name="Proost S."/>
            <person name="Cook D.R."/>
            <person name="Meyers B.C."/>
            <person name="Spannagl M."/>
            <person name="Cheung F."/>
            <person name="De Mita S."/>
            <person name="Krishnakumar V."/>
            <person name="Gundlach H."/>
            <person name="Zhou S."/>
            <person name="Mudge J."/>
            <person name="Bharti A.K."/>
            <person name="Murray J.D."/>
            <person name="Naoumkina M.A."/>
            <person name="Rosen B."/>
            <person name="Silverstein K.A."/>
            <person name="Tang H."/>
            <person name="Rombauts S."/>
            <person name="Zhao P.X."/>
            <person name="Zhou P."/>
            <person name="Barbe V."/>
            <person name="Bardou P."/>
            <person name="Bechner M."/>
            <person name="Bellec A."/>
            <person name="Berger A."/>
            <person name="Berges H."/>
            <person name="Bidwell S."/>
            <person name="Bisseling T."/>
            <person name="Choisne N."/>
            <person name="Couloux A."/>
            <person name="Denny R."/>
            <person name="Deshpande S."/>
            <person name="Dai X."/>
            <person name="Doyle J.J."/>
            <person name="Dudez A.M."/>
            <person name="Farmer A.D."/>
            <person name="Fouteau S."/>
            <person name="Franken C."/>
            <person name="Gibelin C."/>
            <person name="Gish J."/>
            <person name="Goldstein S."/>
            <person name="Gonzalez A.J."/>
            <person name="Green P.J."/>
            <person name="Hallab A."/>
            <person name="Hartog M."/>
            <person name="Hua A."/>
            <person name="Humphray S.J."/>
            <person name="Jeong D.H."/>
            <person name="Jing Y."/>
            <person name="Jocker A."/>
            <person name="Kenton S.M."/>
            <person name="Kim D.J."/>
            <person name="Klee K."/>
            <person name="Lai H."/>
            <person name="Lang C."/>
            <person name="Lin S."/>
            <person name="Macmil S.L."/>
            <person name="Magdelenat G."/>
            <person name="Matthews L."/>
            <person name="McCorrison J."/>
            <person name="Monaghan E.L."/>
            <person name="Mun J.H."/>
            <person name="Najar F.Z."/>
            <person name="Nicholson C."/>
            <person name="Noirot C."/>
            <person name="O'Bleness M."/>
            <person name="Paule C.R."/>
            <person name="Poulain J."/>
            <person name="Prion F."/>
            <person name="Qin B."/>
            <person name="Qu C."/>
            <person name="Retzel E.F."/>
            <person name="Riddle C."/>
            <person name="Sallet E."/>
            <person name="Samain S."/>
            <person name="Samson N."/>
            <person name="Sanders I."/>
            <person name="Saurat O."/>
            <person name="Scarpelli C."/>
            <person name="Schiex T."/>
            <person name="Segurens B."/>
            <person name="Severin A.J."/>
            <person name="Sherrier D.J."/>
            <person name="Shi R."/>
            <person name="Sims S."/>
            <person name="Singer S.R."/>
            <person name="Sinharoy S."/>
            <person name="Sterck L."/>
            <person name="Viollet A."/>
            <person name="Wang B.B."/>
            <person name="Wang K."/>
            <person name="Wang M."/>
            <person name="Wang X."/>
            <person name="Warfsmann J."/>
            <person name="Weissenbach J."/>
            <person name="White D.D."/>
            <person name="White J.D."/>
            <person name="Wiley G.B."/>
            <person name="Wincker P."/>
            <person name="Xing Y."/>
            <person name="Yang L."/>
            <person name="Yao Z."/>
            <person name="Ying F."/>
            <person name="Zhai J."/>
            <person name="Zhou L."/>
            <person name="Zuber A."/>
            <person name="Denarie J."/>
            <person name="Dixon R.A."/>
            <person name="May G.D."/>
            <person name="Schwartz D.C."/>
            <person name="Rogers J."/>
            <person name="Quetier F."/>
            <person name="Town C.D."/>
            <person name="Roe B.A."/>
        </authorList>
    </citation>
    <scope>NUCLEOTIDE SEQUENCE [LARGE SCALE GENOMIC DNA]</scope>
    <source>
        <strain evidence="1">A17</strain>
        <strain evidence="2 3">cv. Jemalong A17</strain>
    </source>
</reference>
<name>A0A072TQ78_MEDTR</name>
<dbReference type="AlphaFoldDB" id="A0A072TQ78"/>
<evidence type="ECO:0000313" key="3">
    <source>
        <dbReference type="Proteomes" id="UP000002051"/>
    </source>
</evidence>
<gene>
    <name evidence="1" type="ordered locus">MTR_8g463940</name>
</gene>
<dbReference type="HOGENOM" id="CLU_069925_1_0_1"/>
<accession>A0A072TQ78</accession>
<dbReference type="EnsemblPlants" id="KEH19562">
    <property type="protein sequence ID" value="KEH19562"/>
    <property type="gene ID" value="MTR_8g463940"/>
</dbReference>
<evidence type="ECO:0000313" key="2">
    <source>
        <dbReference type="EnsemblPlants" id="KEH19562"/>
    </source>
</evidence>
<sequence length="178" mass="19855">MGFYVSLRRTLSWESSVAYYRIILPPSQIGVVDNAEDVPGETKPIFVEISGDVKLPKVEAKPNIDGASVHVEASKYVDSGVLPLQAHEVDTARFFPNDVNSKDREELLEWARRQANRAGFTIVTQILSLINPMFCLVCERSGAHEVPEKKNPKHATTGSRKFGCLFIVTPRFPNIQIS</sequence>